<feature type="domain" description="AMP-binding enzyme C-terminal" evidence="3">
    <location>
        <begin position="573"/>
        <end position="654"/>
    </location>
</feature>
<reference evidence="5 7" key="1">
    <citation type="journal article" date="2018" name="MBio">
        <title>Comparative Genomics Reveals the Core Gene Toolbox for the Fungus-Insect Symbiosis.</title>
        <authorList>
            <person name="Wang Y."/>
            <person name="Stata M."/>
            <person name="Wang W."/>
            <person name="Stajich J.E."/>
            <person name="White M.M."/>
            <person name="Moncalvo J.M."/>
        </authorList>
    </citation>
    <scope>NUCLEOTIDE SEQUENCE [LARGE SCALE GENOMIC DNA]</scope>
    <source>
        <strain evidence="5 7">AUS-126-30</strain>
    </source>
</reference>
<dbReference type="GO" id="GO:0050218">
    <property type="term" value="F:propionate-CoA ligase activity"/>
    <property type="evidence" value="ECO:0007669"/>
    <property type="project" value="TreeGrafter"/>
</dbReference>
<dbReference type="Proteomes" id="UP000245591">
    <property type="component" value="Unassembled WGS sequence"/>
</dbReference>
<dbReference type="Pfam" id="PF00501">
    <property type="entry name" value="AMP-binding"/>
    <property type="match status" value="1"/>
</dbReference>
<dbReference type="PROSITE" id="PS00455">
    <property type="entry name" value="AMP_BINDING"/>
    <property type="match status" value="1"/>
</dbReference>
<evidence type="ECO:0000313" key="6">
    <source>
        <dbReference type="EMBL" id="PWA01681.1"/>
    </source>
</evidence>
<evidence type="ECO:0000313" key="7">
    <source>
        <dbReference type="Proteomes" id="UP000245591"/>
    </source>
</evidence>
<evidence type="ECO:0000259" key="3">
    <source>
        <dbReference type="Pfam" id="PF13193"/>
    </source>
</evidence>
<comment type="similarity">
    <text evidence="1">Belongs to the ATP-dependent AMP-binding enzyme family.</text>
</comment>
<comment type="caution">
    <text evidence="5">The sequence shown here is derived from an EMBL/GenBank/DDBJ whole genome shotgun (WGS) entry which is preliminary data.</text>
</comment>
<dbReference type="InterPro" id="IPR020845">
    <property type="entry name" value="AMP-binding_CS"/>
</dbReference>
<dbReference type="PANTHER" id="PTHR43347">
    <property type="entry name" value="ACYL-COA SYNTHETASE"/>
    <property type="match status" value="1"/>
</dbReference>
<evidence type="ECO:0000256" key="1">
    <source>
        <dbReference type="ARBA" id="ARBA00006432"/>
    </source>
</evidence>
<evidence type="ECO:0008006" key="8">
    <source>
        <dbReference type="Google" id="ProtNLM"/>
    </source>
</evidence>
<feature type="domain" description="Acetyl-coenzyme A synthetase N-terminal" evidence="4">
    <location>
        <begin position="21"/>
        <end position="78"/>
    </location>
</feature>
<dbReference type="InterPro" id="IPR032387">
    <property type="entry name" value="ACAS_N"/>
</dbReference>
<accession>A0A2U1IYF7</accession>
<dbReference type="Gene3D" id="3.40.50.12780">
    <property type="entry name" value="N-terminal domain of ligase-like"/>
    <property type="match status" value="1"/>
</dbReference>
<dbReference type="SUPFAM" id="SSF56801">
    <property type="entry name" value="Acetyl-CoA synthetase-like"/>
    <property type="match status" value="1"/>
</dbReference>
<dbReference type="Pfam" id="PF16177">
    <property type="entry name" value="ACAS_N"/>
    <property type="match status" value="1"/>
</dbReference>
<dbReference type="InterPro" id="IPR025110">
    <property type="entry name" value="AMP-bd_C"/>
</dbReference>
<dbReference type="PANTHER" id="PTHR43347:SF3">
    <property type="entry name" value="ACYL-COA SYNTHETASE SHORT-CHAIN FAMILY MEMBER 3, MITOCHONDRIAL"/>
    <property type="match status" value="1"/>
</dbReference>
<sequence>MSSSTKQVQSQRIVPAKYKQQQIVANSLANPEQFWLEQAHSLITWFQKPTKALYYKDPSKPHFVDWFPDGKLNMCYNAVDRHVENGYGDQVALIYDSPVTQTKRQYTYSMLLEQVKSFSKVLKRYNVNKGDTVIIYMPMIPETLFAMLSCARIGAIHSVVFGGFAPKELAKRIDDCKPKVILSATCGIERSDKIIEYKSLLDEAIKLSQHKPNNQIIFQREALNITINPSAGDVDWVDAVAKEYSSPDVPIEALSSSDVLYMLYTSGTTGMPKGVVRTVGPHAVALMYAMRTVYGSRPGEAFFASSDLGWAVGHSLTCYGALLNRNKTVVYEGKPVGTPDPGAFFRVLEEYDVKVFFTAPTALMILRREDPNGEYRKRYDVSHVRSFFLAGERCVPEIHRWWIQHTTGHNPREKEMSFDHMDELRCVSTDHWWQTESGAPVTALCVGYATSPSEMPPIRFGSAGFPVAGVDLRIIRVHDDEDDENYGKKQHDIVEADPGEIGSVVIKLPQPPGALSTLWNNDERFYNEYFKRFPGYYATGDTGLIDKDGYVFILSRDDDVINVAAHRLSTSAIEEVATEHPYIAECCVVPRPHDIKGQVPMVFAVLKNQEIGAGSAQISKEITDSVRTRVGAIASLTPENVVFIQKLPKTRSGKVLRKMIRTMVAATLEKRQNPNVITIELPATIEDPTVADDIWRALIIRHTKANL</sequence>
<feature type="domain" description="AMP-dependent synthetase/ligase" evidence="2">
    <location>
        <begin position="85"/>
        <end position="507"/>
    </location>
</feature>
<dbReference type="AlphaFoldDB" id="A0A2U1IYF7"/>
<dbReference type="EMBL" id="MBFU01000140">
    <property type="protein sequence ID" value="PWA01681.1"/>
    <property type="molecule type" value="Genomic_DNA"/>
</dbReference>
<dbReference type="InterPro" id="IPR045851">
    <property type="entry name" value="AMP-bd_C_sf"/>
</dbReference>
<organism evidence="5 7">
    <name type="scientific">Smittium angustum</name>
    <dbReference type="NCBI Taxonomy" id="133377"/>
    <lineage>
        <taxon>Eukaryota</taxon>
        <taxon>Fungi</taxon>
        <taxon>Fungi incertae sedis</taxon>
        <taxon>Zoopagomycota</taxon>
        <taxon>Kickxellomycotina</taxon>
        <taxon>Harpellomycetes</taxon>
        <taxon>Harpellales</taxon>
        <taxon>Legeriomycetaceae</taxon>
        <taxon>Smittium</taxon>
    </lineage>
</organism>
<evidence type="ECO:0000313" key="5">
    <source>
        <dbReference type="EMBL" id="PVZ97856.1"/>
    </source>
</evidence>
<protein>
    <recommendedName>
        <fullName evidence="8">Propionate--CoA ligase</fullName>
    </recommendedName>
</protein>
<dbReference type="EMBL" id="MBFU01000711">
    <property type="protein sequence ID" value="PVZ97856.1"/>
    <property type="molecule type" value="Genomic_DNA"/>
</dbReference>
<dbReference type="Gene3D" id="3.30.300.30">
    <property type="match status" value="1"/>
</dbReference>
<gene>
    <name evidence="6" type="ORF">BB558_002200</name>
    <name evidence="5" type="ORF">BB558_006174</name>
</gene>
<proteinExistence type="inferred from homology"/>
<name>A0A2U1IYF7_SMIAN</name>
<evidence type="ECO:0000259" key="4">
    <source>
        <dbReference type="Pfam" id="PF16177"/>
    </source>
</evidence>
<dbReference type="InterPro" id="IPR000873">
    <property type="entry name" value="AMP-dep_synth/lig_dom"/>
</dbReference>
<dbReference type="Pfam" id="PF13193">
    <property type="entry name" value="AMP-binding_C"/>
    <property type="match status" value="1"/>
</dbReference>
<evidence type="ECO:0000259" key="2">
    <source>
        <dbReference type="Pfam" id="PF00501"/>
    </source>
</evidence>
<keyword evidence="7" id="KW-1185">Reference proteome</keyword>
<dbReference type="InterPro" id="IPR042099">
    <property type="entry name" value="ANL_N_sf"/>
</dbReference>